<organism evidence="9 10">
    <name type="scientific">Georgenia satyanarayanai</name>
    <dbReference type="NCBI Taxonomy" id="860221"/>
    <lineage>
        <taxon>Bacteria</taxon>
        <taxon>Bacillati</taxon>
        <taxon>Actinomycetota</taxon>
        <taxon>Actinomycetes</taxon>
        <taxon>Micrococcales</taxon>
        <taxon>Bogoriellaceae</taxon>
        <taxon>Georgenia</taxon>
    </lineage>
</organism>
<gene>
    <name evidence="6" type="primary">map</name>
    <name evidence="9" type="ORF">SAMN05216184_106177</name>
</gene>
<feature type="binding site" evidence="6">
    <location>
        <position position="184"/>
    </location>
    <ligand>
        <name>substrate</name>
    </ligand>
</feature>
<feature type="binding site" evidence="6">
    <location>
        <position position="108"/>
    </location>
    <ligand>
        <name>a divalent metal cation</name>
        <dbReference type="ChEBI" id="CHEBI:60240"/>
        <label>1</label>
    </ligand>
</feature>
<feature type="binding site" evidence="6">
    <location>
        <position position="241"/>
    </location>
    <ligand>
        <name>a divalent metal cation</name>
        <dbReference type="ChEBI" id="CHEBI:60240"/>
        <label>2</label>
        <note>catalytic</note>
    </ligand>
</feature>
<evidence type="ECO:0000256" key="1">
    <source>
        <dbReference type="ARBA" id="ARBA00002521"/>
    </source>
</evidence>
<dbReference type="AlphaFoldDB" id="A0A2Y9AEA3"/>
<dbReference type="PROSITE" id="PS00680">
    <property type="entry name" value="MAP_1"/>
    <property type="match status" value="1"/>
</dbReference>
<dbReference type="PANTHER" id="PTHR43330">
    <property type="entry name" value="METHIONINE AMINOPEPTIDASE"/>
    <property type="match status" value="1"/>
</dbReference>
<keyword evidence="10" id="KW-1185">Reference proteome</keyword>
<dbReference type="PRINTS" id="PR00599">
    <property type="entry name" value="MAPEPTIDASE"/>
</dbReference>
<evidence type="ECO:0000259" key="8">
    <source>
        <dbReference type="Pfam" id="PF00557"/>
    </source>
</evidence>
<dbReference type="InterPro" id="IPR001714">
    <property type="entry name" value="Pept_M24_MAP"/>
</dbReference>
<dbReference type="Pfam" id="PF00557">
    <property type="entry name" value="Peptidase_M24"/>
    <property type="match status" value="1"/>
</dbReference>
<dbReference type="CDD" id="cd01086">
    <property type="entry name" value="MetAP1"/>
    <property type="match status" value="1"/>
</dbReference>
<dbReference type="HAMAP" id="MF_01974">
    <property type="entry name" value="MetAP_1"/>
    <property type="match status" value="1"/>
</dbReference>
<feature type="domain" description="Peptidase M24" evidence="8">
    <location>
        <begin position="15"/>
        <end position="248"/>
    </location>
</feature>
<comment type="catalytic activity">
    <reaction evidence="6 7">
        <text>Release of N-terminal amino acids, preferentially methionine, from peptides and arylamides.</text>
        <dbReference type="EC" id="3.4.11.18"/>
    </reaction>
</comment>
<dbReference type="Gene3D" id="3.90.230.10">
    <property type="entry name" value="Creatinase/methionine aminopeptidase superfamily"/>
    <property type="match status" value="1"/>
</dbReference>
<dbReference type="SUPFAM" id="SSF55920">
    <property type="entry name" value="Creatinase/aminopeptidase"/>
    <property type="match status" value="1"/>
</dbReference>
<evidence type="ECO:0000313" key="10">
    <source>
        <dbReference type="Proteomes" id="UP000250222"/>
    </source>
</evidence>
<feature type="binding site" evidence="6">
    <location>
        <position position="177"/>
    </location>
    <ligand>
        <name>a divalent metal cation</name>
        <dbReference type="ChEBI" id="CHEBI:60240"/>
        <label>2</label>
        <note>catalytic</note>
    </ligand>
</feature>
<keyword evidence="5 6" id="KW-0378">Hydrolase</keyword>
<comment type="subunit">
    <text evidence="6">Monomer.</text>
</comment>
<dbReference type="GO" id="GO:0070006">
    <property type="term" value="F:metalloaminopeptidase activity"/>
    <property type="evidence" value="ECO:0007669"/>
    <property type="project" value="UniProtKB-UniRule"/>
</dbReference>
<evidence type="ECO:0000256" key="7">
    <source>
        <dbReference type="RuleBase" id="RU003653"/>
    </source>
</evidence>
<dbReference type="EC" id="3.4.11.18" evidence="6 7"/>
<protein>
    <recommendedName>
        <fullName evidence="6 7">Methionine aminopeptidase</fullName>
        <shortName evidence="6">MAP</shortName>
        <shortName evidence="6">MetAP</shortName>
        <ecNumber evidence="6 7">3.4.11.18</ecNumber>
    </recommendedName>
    <alternativeName>
        <fullName evidence="6">Peptidase M</fullName>
    </alternativeName>
</protein>
<evidence type="ECO:0000256" key="5">
    <source>
        <dbReference type="ARBA" id="ARBA00022801"/>
    </source>
</evidence>
<dbReference type="Proteomes" id="UP000250222">
    <property type="component" value="Unassembled WGS sequence"/>
</dbReference>
<name>A0A2Y9AEA3_9MICO</name>
<comment type="function">
    <text evidence="1 6">Removes the N-terminal methionine from nascent proteins. The N-terminal methionine is often cleaved when the second residue in the primary sequence is small and uncharged (Met-Ala-, Cys, Gly, Pro, Ser, Thr, or Val). Requires deformylation of the N(alpha)-formylated initiator methionine before it can be hydrolyzed.</text>
</comment>
<dbReference type="GO" id="GO:0006508">
    <property type="term" value="P:proteolysis"/>
    <property type="evidence" value="ECO:0007669"/>
    <property type="project" value="UniProtKB-KW"/>
</dbReference>
<dbReference type="RefSeq" id="WP_110852550.1">
    <property type="nucleotide sequence ID" value="NZ_QKLZ01000006.1"/>
</dbReference>
<dbReference type="GO" id="GO:0005829">
    <property type="term" value="C:cytosol"/>
    <property type="evidence" value="ECO:0007669"/>
    <property type="project" value="TreeGrafter"/>
</dbReference>
<dbReference type="InterPro" id="IPR002467">
    <property type="entry name" value="Pept_M24A_MAP1"/>
</dbReference>
<comment type="similarity">
    <text evidence="6">Belongs to the peptidase M24A family. Methionine aminopeptidase type 1 subfamily.</text>
</comment>
<dbReference type="OrthoDB" id="9802055at2"/>
<keyword evidence="2 6" id="KW-0031">Aminopeptidase</keyword>
<dbReference type="NCBIfam" id="TIGR00500">
    <property type="entry name" value="met_pdase_I"/>
    <property type="match status" value="1"/>
</dbReference>
<keyword evidence="3 6" id="KW-0645">Protease</keyword>
<dbReference type="EMBL" id="UETB01000006">
    <property type="protein sequence ID" value="SSA42505.1"/>
    <property type="molecule type" value="Genomic_DNA"/>
</dbReference>
<evidence type="ECO:0000256" key="3">
    <source>
        <dbReference type="ARBA" id="ARBA00022670"/>
    </source>
</evidence>
<dbReference type="GO" id="GO:0004239">
    <property type="term" value="F:initiator methionyl aminopeptidase activity"/>
    <property type="evidence" value="ECO:0007669"/>
    <property type="project" value="UniProtKB-UniRule"/>
</dbReference>
<feature type="binding site" evidence="6">
    <location>
        <position position="97"/>
    </location>
    <ligand>
        <name>a divalent metal cation</name>
        <dbReference type="ChEBI" id="CHEBI:60240"/>
        <label>1</label>
    </ligand>
</feature>
<evidence type="ECO:0000313" key="9">
    <source>
        <dbReference type="EMBL" id="SSA42505.1"/>
    </source>
</evidence>
<dbReference type="InterPro" id="IPR036005">
    <property type="entry name" value="Creatinase/aminopeptidase-like"/>
</dbReference>
<feature type="binding site" evidence="6">
    <location>
        <position position="210"/>
    </location>
    <ligand>
        <name>a divalent metal cation</name>
        <dbReference type="ChEBI" id="CHEBI:60240"/>
        <label>2</label>
        <note>catalytic</note>
    </ligand>
</feature>
<sequence length="275" mass="29359">MRERIEYKTPEQIRVMRRAGLVVAEIHAALREAAAPGRTTAELDDVARQVLDDAGSRSNFLGYHGYPAHVCISVNDEVVHGIPGERVLADGDVVSFDCGAVVDGWHGDAAFTVVLGEGDPRDHALSEATRTAMWDAIAALAGGTRLDVVGEAVEDAVSAHVAAGNEPLGIIEDYVGHGIGSAMHQPPDVLNYRASRRGPRLRPGMCLAIEPMLSRGTIETRVLADDWTVVTADGARAAHWEHSVALTEHGVWVLTAEDGGTAELETRNVRVSPLS</sequence>
<dbReference type="GO" id="GO:0046872">
    <property type="term" value="F:metal ion binding"/>
    <property type="evidence" value="ECO:0007669"/>
    <property type="project" value="UniProtKB-UniRule"/>
</dbReference>
<evidence type="ECO:0000256" key="6">
    <source>
        <dbReference type="HAMAP-Rule" id="MF_01974"/>
    </source>
</evidence>
<proteinExistence type="inferred from homology"/>
<feature type="binding site" evidence="6">
    <location>
        <position position="80"/>
    </location>
    <ligand>
        <name>substrate</name>
    </ligand>
</feature>
<reference evidence="9 10" key="1">
    <citation type="submission" date="2016-10" db="EMBL/GenBank/DDBJ databases">
        <authorList>
            <person name="Cai Z."/>
        </authorList>
    </citation>
    <scope>NUCLEOTIDE SEQUENCE [LARGE SCALE GENOMIC DNA]</scope>
    <source>
        <strain evidence="9 10">CGMCC 1.10826</strain>
    </source>
</reference>
<feature type="binding site" evidence="6">
    <location>
        <position position="108"/>
    </location>
    <ligand>
        <name>a divalent metal cation</name>
        <dbReference type="ChEBI" id="CHEBI:60240"/>
        <label>2</label>
        <note>catalytic</note>
    </ligand>
</feature>
<evidence type="ECO:0000256" key="4">
    <source>
        <dbReference type="ARBA" id="ARBA00022723"/>
    </source>
</evidence>
<evidence type="ECO:0000256" key="2">
    <source>
        <dbReference type="ARBA" id="ARBA00022438"/>
    </source>
</evidence>
<dbReference type="PANTHER" id="PTHR43330:SF27">
    <property type="entry name" value="METHIONINE AMINOPEPTIDASE"/>
    <property type="match status" value="1"/>
</dbReference>
<feature type="binding site" evidence="6">
    <location>
        <position position="241"/>
    </location>
    <ligand>
        <name>a divalent metal cation</name>
        <dbReference type="ChEBI" id="CHEBI:60240"/>
        <label>1</label>
    </ligand>
</feature>
<accession>A0A2Y9AEA3</accession>
<comment type="cofactor">
    <cofactor evidence="6">
        <name>Co(2+)</name>
        <dbReference type="ChEBI" id="CHEBI:48828"/>
    </cofactor>
    <cofactor evidence="6">
        <name>Zn(2+)</name>
        <dbReference type="ChEBI" id="CHEBI:29105"/>
    </cofactor>
    <cofactor evidence="6">
        <name>Mn(2+)</name>
        <dbReference type="ChEBI" id="CHEBI:29035"/>
    </cofactor>
    <cofactor evidence="6">
        <name>Fe(2+)</name>
        <dbReference type="ChEBI" id="CHEBI:29033"/>
    </cofactor>
    <text evidence="6">Binds 2 divalent metal cations per subunit. Has a high-affinity and a low affinity metal-binding site. The true nature of the physiological cofactor is under debate. The enzyme is active with cobalt, zinc, manganese or divalent iron ions. Most likely, methionine aminopeptidases function as mononuclear Fe(2+)-metalloproteases under physiological conditions, and the catalytically relevant metal-binding site has been assigned to the histidine-containing high-affinity site.</text>
</comment>
<keyword evidence="4 6" id="KW-0479">Metal-binding</keyword>
<dbReference type="InterPro" id="IPR000994">
    <property type="entry name" value="Pept_M24"/>
</dbReference>